<feature type="compositionally biased region" description="Basic residues" evidence="1">
    <location>
        <begin position="191"/>
        <end position="208"/>
    </location>
</feature>
<feature type="region of interest" description="Disordered" evidence="1">
    <location>
        <begin position="134"/>
        <end position="160"/>
    </location>
</feature>
<feature type="compositionally biased region" description="Basic and acidic residues" evidence="1">
    <location>
        <begin position="388"/>
        <end position="399"/>
    </location>
</feature>
<dbReference type="EMBL" id="LUCM01009569">
    <property type="protein sequence ID" value="KAA0186787.1"/>
    <property type="molecule type" value="Genomic_DNA"/>
</dbReference>
<feature type="compositionally biased region" description="Basic and acidic residues" evidence="1">
    <location>
        <begin position="178"/>
        <end position="190"/>
    </location>
</feature>
<feature type="compositionally biased region" description="Basic and acidic residues" evidence="1">
    <location>
        <begin position="209"/>
        <end position="228"/>
    </location>
</feature>
<feature type="compositionally biased region" description="Basic and acidic residues" evidence="1">
    <location>
        <begin position="408"/>
        <end position="431"/>
    </location>
</feature>
<feature type="compositionally biased region" description="Basic and acidic residues" evidence="1">
    <location>
        <begin position="247"/>
        <end position="257"/>
    </location>
</feature>
<dbReference type="AlphaFoldDB" id="A0A8E0VHW3"/>
<dbReference type="Proteomes" id="UP000728185">
    <property type="component" value="Unassembled WGS sequence"/>
</dbReference>
<protein>
    <submittedName>
        <fullName evidence="2">Uncharacterized protein</fullName>
    </submittedName>
</protein>
<comment type="caution">
    <text evidence="2">The sequence shown here is derived from an EMBL/GenBank/DDBJ whole genome shotgun (WGS) entry which is preliminary data.</text>
</comment>
<dbReference type="OrthoDB" id="447516at2759"/>
<reference evidence="2" key="1">
    <citation type="submission" date="2019-05" db="EMBL/GenBank/DDBJ databases">
        <title>Annotation for the trematode Fasciolopsis buski.</title>
        <authorList>
            <person name="Choi Y.-J."/>
        </authorList>
    </citation>
    <scope>NUCLEOTIDE SEQUENCE</scope>
    <source>
        <strain evidence="2">HT</strain>
        <tissue evidence="2">Whole worm</tissue>
    </source>
</reference>
<evidence type="ECO:0000313" key="2">
    <source>
        <dbReference type="EMBL" id="KAA0186787.1"/>
    </source>
</evidence>
<name>A0A8E0VHW3_9TREM</name>
<gene>
    <name evidence="2" type="ORF">FBUS_10370</name>
</gene>
<feature type="region of interest" description="Disordered" evidence="1">
    <location>
        <begin position="173"/>
        <end position="271"/>
    </location>
</feature>
<evidence type="ECO:0000256" key="1">
    <source>
        <dbReference type="SAM" id="MobiDB-lite"/>
    </source>
</evidence>
<organism evidence="2 3">
    <name type="scientific">Fasciolopsis buskii</name>
    <dbReference type="NCBI Taxonomy" id="27845"/>
    <lineage>
        <taxon>Eukaryota</taxon>
        <taxon>Metazoa</taxon>
        <taxon>Spiralia</taxon>
        <taxon>Lophotrochozoa</taxon>
        <taxon>Platyhelminthes</taxon>
        <taxon>Trematoda</taxon>
        <taxon>Digenea</taxon>
        <taxon>Plagiorchiida</taxon>
        <taxon>Echinostomata</taxon>
        <taxon>Echinostomatoidea</taxon>
        <taxon>Fasciolidae</taxon>
        <taxon>Fasciolopsis</taxon>
    </lineage>
</organism>
<accession>A0A8E0VHW3</accession>
<keyword evidence="3" id="KW-1185">Reference proteome</keyword>
<feature type="region of interest" description="Disordered" evidence="1">
    <location>
        <begin position="347"/>
        <end position="455"/>
    </location>
</feature>
<evidence type="ECO:0000313" key="3">
    <source>
        <dbReference type="Proteomes" id="UP000728185"/>
    </source>
</evidence>
<proteinExistence type="predicted"/>
<sequence>MRDADLCSVKEPIQLTGLTSSEFTDQSEDPFSVGHIECLDLGSDSDAGGRSGRHFWSLRFPSLRKPKVLGAAVDTDVDSGIGVAETAGTTRTVSTDNLYSRLGSPLEVEAGSVVHTSHGAPQIDIKVKPESRSTLPRWFRPGKGKLMKSSDKSSDMESTAFSKDVAGVHLIARHSKGKHDQSVKASSEKVKKPRKVKHPFGKKKKTKSKHIDRSPHVSVDDSGEEKPLPRIPSTKSKDLLVRQTWHGADDKNGHSEEPTEPPTLPPSPSGINIQPILLDQFATFDVRRRGTSDSGKRRPWSTLELPPPGCTFVNDDYLFPDALTPTKIPSFRGSKDVVYNVPYMDDKALPPDEPEWPVGESRRTLLSQRSDSIVRIAAEEESSIISLDEDHGGTTESKSKSKRVIGSSKKDVKSPKKKKNSDSQKTKDSKGKRSRSKSSGRFTALFSKTPRRCES</sequence>